<dbReference type="GO" id="GO:0045881">
    <property type="term" value="P:positive regulation of sporulation resulting in formation of a cellular spore"/>
    <property type="evidence" value="ECO:0007669"/>
    <property type="project" value="TreeGrafter"/>
</dbReference>
<dbReference type="CDD" id="cd16393">
    <property type="entry name" value="SPO0J_N"/>
    <property type="match status" value="1"/>
</dbReference>
<dbReference type="GO" id="GO:0003677">
    <property type="term" value="F:DNA binding"/>
    <property type="evidence" value="ECO:0007669"/>
    <property type="project" value="UniProtKB-KW"/>
</dbReference>
<protein>
    <submittedName>
        <fullName evidence="6">Chromosome partitioning protein ParB</fullName>
    </submittedName>
</protein>
<dbReference type="GO" id="GO:0005694">
    <property type="term" value="C:chromosome"/>
    <property type="evidence" value="ECO:0007669"/>
    <property type="project" value="TreeGrafter"/>
</dbReference>
<evidence type="ECO:0000313" key="6">
    <source>
        <dbReference type="EMBL" id="GAV24068.1"/>
    </source>
</evidence>
<keyword evidence="3" id="KW-0159">Chromosome partition</keyword>
<evidence type="ECO:0000256" key="3">
    <source>
        <dbReference type="ARBA" id="ARBA00022829"/>
    </source>
</evidence>
<reference evidence="7" key="1">
    <citation type="submission" date="2016-12" db="EMBL/GenBank/DDBJ databases">
        <title>Draft Genome Sequences od Carboxydothermus pertinax and islandicus, Hydrogenogenic Carboxydotrophic Bacteria.</title>
        <authorList>
            <person name="Fukuyama Y."/>
            <person name="Ohmae K."/>
            <person name="Yoneda Y."/>
            <person name="Yoshida T."/>
            <person name="Sako Y."/>
        </authorList>
    </citation>
    <scope>NUCLEOTIDE SEQUENCE [LARGE SCALE GENOMIC DNA]</scope>
    <source>
        <strain evidence="7">SET</strain>
    </source>
</reference>
<dbReference type="InterPro" id="IPR001387">
    <property type="entry name" value="Cro/C1-type_HTH"/>
</dbReference>
<dbReference type="OrthoDB" id="9802051at2"/>
<dbReference type="FunFam" id="3.90.1530.30:FF:000001">
    <property type="entry name" value="Chromosome partitioning protein ParB"/>
    <property type="match status" value="1"/>
</dbReference>
<dbReference type="SUPFAM" id="SSF110849">
    <property type="entry name" value="ParB/Sulfiredoxin"/>
    <property type="match status" value="1"/>
</dbReference>
<evidence type="ECO:0000259" key="5">
    <source>
        <dbReference type="PROSITE" id="PS50943"/>
    </source>
</evidence>
<dbReference type="RefSeq" id="WP_075864293.1">
    <property type="nucleotide sequence ID" value="NZ_BDJL01000001.1"/>
</dbReference>
<dbReference type="EMBL" id="BDJL01000001">
    <property type="protein sequence ID" value="GAV24068.1"/>
    <property type="molecule type" value="Genomic_DNA"/>
</dbReference>
<dbReference type="InterPro" id="IPR004437">
    <property type="entry name" value="ParB/RepB/Spo0J"/>
</dbReference>
<dbReference type="InterPro" id="IPR003115">
    <property type="entry name" value="ParB_N"/>
</dbReference>
<evidence type="ECO:0000256" key="2">
    <source>
        <dbReference type="ARBA" id="ARBA00006295"/>
    </source>
</evidence>
<dbReference type="Gene3D" id="1.10.10.2830">
    <property type="match status" value="1"/>
</dbReference>
<organism evidence="6 7">
    <name type="scientific">Carboxydothermus islandicus</name>
    <dbReference type="NCBI Taxonomy" id="661089"/>
    <lineage>
        <taxon>Bacteria</taxon>
        <taxon>Bacillati</taxon>
        <taxon>Bacillota</taxon>
        <taxon>Clostridia</taxon>
        <taxon>Thermoanaerobacterales</taxon>
        <taxon>Thermoanaerobacteraceae</taxon>
        <taxon>Carboxydothermus</taxon>
    </lineage>
</organism>
<dbReference type="FunFam" id="1.10.10.2830:FF:000001">
    <property type="entry name" value="Chromosome partitioning protein ParB"/>
    <property type="match status" value="1"/>
</dbReference>
<dbReference type="InterPro" id="IPR050336">
    <property type="entry name" value="Chromosome_partition/occlusion"/>
</dbReference>
<dbReference type="PANTHER" id="PTHR33375">
    <property type="entry name" value="CHROMOSOME-PARTITIONING PROTEIN PARB-RELATED"/>
    <property type="match status" value="1"/>
</dbReference>
<keyword evidence="4" id="KW-0238">DNA-binding</keyword>
<proteinExistence type="inferred from homology"/>
<dbReference type="Pfam" id="PF02195">
    <property type="entry name" value="ParB_N"/>
    <property type="match status" value="1"/>
</dbReference>
<accession>A0A1L8CYS5</accession>
<dbReference type="Pfam" id="PF23552">
    <property type="entry name" value="ParB_C"/>
    <property type="match status" value="1"/>
</dbReference>
<dbReference type="InterPro" id="IPR041468">
    <property type="entry name" value="HTH_ParB/Spo0J"/>
</dbReference>
<dbReference type="STRING" id="661089.ciss_00010"/>
<sequence length="286" mass="32598">MKNKKGLGRGLNALIPEGKLNLERKNGLLEIAVEKIIPNPRQPRTIFSEEALKELAESIQKHGVLQPIVVRKIDEEKYELVAGERRWRAAQLAGLKQIPAVVKDLNDEEATVVALMENLQREDLNPLEQAKALKRLIEEFGLTQEEVAENLSKSRTYVTNLLRLLNLPPVIQEMVEKGELSYGHARALLALEDPIKMSEVARKVKNEGLSVRATEELVKKIKNSPEEKIRTKRQVAPEIREIEDKLRAFFSTKVEVKNTAKGRGKITIEYYSPEELQRILDLLYIE</sequence>
<dbReference type="PROSITE" id="PS50943">
    <property type="entry name" value="HTH_CROC1"/>
    <property type="match status" value="1"/>
</dbReference>
<dbReference type="PANTHER" id="PTHR33375:SF1">
    <property type="entry name" value="CHROMOSOME-PARTITIONING PROTEIN PARB-RELATED"/>
    <property type="match status" value="1"/>
</dbReference>
<gene>
    <name evidence="6" type="ORF">ciss_00010</name>
</gene>
<dbReference type="Pfam" id="PF17762">
    <property type="entry name" value="HTH_ParB"/>
    <property type="match status" value="1"/>
</dbReference>
<dbReference type="NCBIfam" id="TIGR00180">
    <property type="entry name" value="parB_part"/>
    <property type="match status" value="1"/>
</dbReference>
<dbReference type="SMART" id="SM00470">
    <property type="entry name" value="ParB"/>
    <property type="match status" value="1"/>
</dbReference>
<dbReference type="InterPro" id="IPR036086">
    <property type="entry name" value="ParB/Sulfiredoxin_sf"/>
</dbReference>
<feature type="domain" description="HTH cro/C1-type" evidence="5">
    <location>
        <begin position="133"/>
        <end position="163"/>
    </location>
</feature>
<dbReference type="Gene3D" id="3.90.1530.30">
    <property type="match status" value="1"/>
</dbReference>
<dbReference type="GO" id="GO:0007059">
    <property type="term" value="P:chromosome segregation"/>
    <property type="evidence" value="ECO:0007669"/>
    <property type="project" value="UniProtKB-KW"/>
</dbReference>
<dbReference type="Proteomes" id="UP000187338">
    <property type="component" value="Unassembled WGS sequence"/>
</dbReference>
<evidence type="ECO:0000313" key="7">
    <source>
        <dbReference type="Proteomes" id="UP000187338"/>
    </source>
</evidence>
<name>A0A1L8CYS5_9THEO</name>
<comment type="subcellular location">
    <subcellularLocation>
        <location evidence="1">Cytoplasm</location>
        <location evidence="1">Nucleoid</location>
    </subcellularLocation>
</comment>
<dbReference type="InterPro" id="IPR057240">
    <property type="entry name" value="ParB_dimer_C"/>
</dbReference>
<evidence type="ECO:0000256" key="1">
    <source>
        <dbReference type="ARBA" id="ARBA00004453"/>
    </source>
</evidence>
<comment type="similarity">
    <text evidence="2">Belongs to the ParB family.</text>
</comment>
<comment type="caution">
    <text evidence="6">The sequence shown here is derived from an EMBL/GenBank/DDBJ whole genome shotgun (WGS) entry which is preliminary data.</text>
</comment>
<keyword evidence="7" id="KW-1185">Reference proteome</keyword>
<dbReference type="GO" id="GO:0009295">
    <property type="term" value="C:nucleoid"/>
    <property type="evidence" value="ECO:0007669"/>
    <property type="project" value="UniProtKB-SubCell"/>
</dbReference>
<dbReference type="AlphaFoldDB" id="A0A1L8CYS5"/>
<evidence type="ECO:0000256" key="4">
    <source>
        <dbReference type="ARBA" id="ARBA00023125"/>
    </source>
</evidence>